<evidence type="ECO:0000256" key="3">
    <source>
        <dbReference type="ARBA" id="ARBA00022723"/>
    </source>
</evidence>
<accession>A0A7T0G1I4</accession>
<reference evidence="8 9" key="1">
    <citation type="submission" date="2020-02" db="EMBL/GenBank/DDBJ databases">
        <title>Genomic and physiological characterization of two novel Nitrospinaceae genera.</title>
        <authorList>
            <person name="Mueller A.J."/>
            <person name="Jung M.-Y."/>
            <person name="Strachan C.R."/>
            <person name="Herbold C.W."/>
            <person name="Kirkegaard R.H."/>
            <person name="Daims H."/>
        </authorList>
    </citation>
    <scope>NUCLEOTIDE SEQUENCE [LARGE SCALE GENOMIC DNA]</scope>
    <source>
        <strain evidence="8">EB</strain>
    </source>
</reference>
<dbReference type="GO" id="GO:0031419">
    <property type="term" value="F:cobalamin binding"/>
    <property type="evidence" value="ECO:0007669"/>
    <property type="project" value="InterPro"/>
</dbReference>
<dbReference type="InterPro" id="IPR058240">
    <property type="entry name" value="rSAM_sf"/>
</dbReference>
<dbReference type="SFLD" id="SFLDS00029">
    <property type="entry name" value="Radical_SAM"/>
    <property type="match status" value="1"/>
</dbReference>
<dbReference type="GO" id="GO:0046872">
    <property type="term" value="F:metal ion binding"/>
    <property type="evidence" value="ECO:0007669"/>
    <property type="project" value="UniProtKB-KW"/>
</dbReference>
<feature type="domain" description="B12-binding" evidence="6">
    <location>
        <begin position="3"/>
        <end position="132"/>
    </location>
</feature>
<feature type="domain" description="Radical SAM core" evidence="7">
    <location>
        <begin position="160"/>
        <end position="388"/>
    </location>
</feature>
<keyword evidence="5" id="KW-0411">Iron-sulfur</keyword>
<dbReference type="Gene3D" id="3.80.30.20">
    <property type="entry name" value="tm_1862 like domain"/>
    <property type="match status" value="1"/>
</dbReference>
<dbReference type="InterPro" id="IPR036724">
    <property type="entry name" value="Cobalamin-bd_sf"/>
</dbReference>
<keyword evidence="2" id="KW-0949">S-adenosyl-L-methionine</keyword>
<evidence type="ECO:0000313" key="9">
    <source>
        <dbReference type="Proteomes" id="UP000594688"/>
    </source>
</evidence>
<dbReference type="AlphaFoldDB" id="A0A7T0G1I4"/>
<keyword evidence="4" id="KW-0408">Iron</keyword>
<dbReference type="InterPro" id="IPR006638">
    <property type="entry name" value="Elp3/MiaA/NifB-like_rSAM"/>
</dbReference>
<gene>
    <name evidence="8" type="ORF">G3M70_13755</name>
</gene>
<dbReference type="SMART" id="SM00729">
    <property type="entry name" value="Elp3"/>
    <property type="match status" value="1"/>
</dbReference>
<proteinExistence type="predicted"/>
<dbReference type="Pfam" id="PF04055">
    <property type="entry name" value="Radical_SAM"/>
    <property type="match status" value="1"/>
</dbReference>
<dbReference type="PROSITE" id="PS51918">
    <property type="entry name" value="RADICAL_SAM"/>
    <property type="match status" value="1"/>
</dbReference>
<dbReference type="SFLD" id="SFLDG01082">
    <property type="entry name" value="B12-binding_domain_containing"/>
    <property type="match status" value="1"/>
</dbReference>
<dbReference type="PANTHER" id="PTHR43409:SF16">
    <property type="entry name" value="SLR0320 PROTEIN"/>
    <property type="match status" value="1"/>
</dbReference>
<dbReference type="SUPFAM" id="SSF102114">
    <property type="entry name" value="Radical SAM enzymes"/>
    <property type="match status" value="1"/>
</dbReference>
<dbReference type="GO" id="GO:0005829">
    <property type="term" value="C:cytosol"/>
    <property type="evidence" value="ECO:0007669"/>
    <property type="project" value="TreeGrafter"/>
</dbReference>
<dbReference type="InterPro" id="IPR025288">
    <property type="entry name" value="DUF4080"/>
</dbReference>
<dbReference type="EMBL" id="CP048685">
    <property type="protein sequence ID" value="QPJ62881.1"/>
    <property type="molecule type" value="Genomic_DNA"/>
</dbReference>
<dbReference type="InterPro" id="IPR006158">
    <property type="entry name" value="Cobalamin-bd"/>
</dbReference>
<dbReference type="Pfam" id="PF02310">
    <property type="entry name" value="B12-binding"/>
    <property type="match status" value="1"/>
</dbReference>
<dbReference type="SUPFAM" id="SSF52242">
    <property type="entry name" value="Cobalamin (vitamin B12)-binding domain"/>
    <property type="match status" value="1"/>
</dbReference>
<evidence type="ECO:0000259" key="7">
    <source>
        <dbReference type="PROSITE" id="PS51918"/>
    </source>
</evidence>
<evidence type="ECO:0000256" key="1">
    <source>
        <dbReference type="ARBA" id="ARBA00001966"/>
    </source>
</evidence>
<dbReference type="GO" id="GO:0003824">
    <property type="term" value="F:catalytic activity"/>
    <property type="evidence" value="ECO:0007669"/>
    <property type="project" value="InterPro"/>
</dbReference>
<name>A0A7T0G1I4_9BACT</name>
<dbReference type="GO" id="GO:0051536">
    <property type="term" value="F:iron-sulfur cluster binding"/>
    <property type="evidence" value="ECO:0007669"/>
    <property type="project" value="UniProtKB-KW"/>
</dbReference>
<keyword evidence="3" id="KW-0479">Metal-binding</keyword>
<evidence type="ECO:0000256" key="4">
    <source>
        <dbReference type="ARBA" id="ARBA00023004"/>
    </source>
</evidence>
<sequence>MQPSIGLITLNAKFIHSSLSLRSLRNAARNAGYHSAWIREFTINQPIWKIAAEVQKQNPDILGISIYIWNRQKSLELIEMLQKQKPEIKIVVGGPEVSFDDEPPAGCTLIAGEGEAKWVEYLGFACEGNLPPANVLERFKTFGTDLPSLAAPYLEEDLPDLRNRYAYIETSRGCPYLCSFCLSALDEKVRYFDEDLIREQLAMLIEAGVRKFKFVDRTFNLNPKRMKRLIKWLSHYEDREFHFEVVGDILSDDMLDFLSSVPKGVFQFEIGVQTLNEDVNSRMDRRQDNARLFSAIKRLVREDRIHIHCDLIFGLPGEGLKDALNSFEEVLQLKPHELQLGFLKFLPGAPIKNLIKEFDYRYLSTPPYEVIANRDMPSNDIIFLKNFDEIFDQFYNSKRFRFTIEHLFQTIKPVDLFSKLLDQRQKRYSMDEHLSLDSQFRLLSDTFELHQSAFTRDLLKLDFLYHRKQFRLPAFMREGVWHLPRNKRTSWEGDRKTPIHTFMHTLHQDEAGVRLKSSEDPVFYALVHPECDSGYFTHPTLHRI</sequence>
<organism evidence="8 9">
    <name type="scientific">Candidatus Nitronauta litoralis</name>
    <dbReference type="NCBI Taxonomy" id="2705533"/>
    <lineage>
        <taxon>Bacteria</taxon>
        <taxon>Pseudomonadati</taxon>
        <taxon>Nitrospinota/Tectimicrobiota group</taxon>
        <taxon>Nitrospinota</taxon>
        <taxon>Nitrospinia</taxon>
        <taxon>Nitrospinales</taxon>
        <taxon>Nitrospinaceae</taxon>
        <taxon>Candidatus Nitronauta</taxon>
    </lineage>
</organism>
<dbReference type="KEGG" id="nli:G3M70_13755"/>
<dbReference type="InterPro" id="IPR007197">
    <property type="entry name" value="rSAM"/>
</dbReference>
<evidence type="ECO:0000313" key="8">
    <source>
        <dbReference type="EMBL" id="QPJ62881.1"/>
    </source>
</evidence>
<protein>
    <submittedName>
        <fullName evidence="8">DUF4080 domain-containing protein</fullName>
    </submittedName>
</protein>
<dbReference type="Pfam" id="PF13311">
    <property type="entry name" value="DUF4080"/>
    <property type="match status" value="1"/>
</dbReference>
<evidence type="ECO:0000256" key="5">
    <source>
        <dbReference type="ARBA" id="ARBA00023014"/>
    </source>
</evidence>
<dbReference type="CDD" id="cd01335">
    <property type="entry name" value="Radical_SAM"/>
    <property type="match status" value="1"/>
</dbReference>
<dbReference type="InterPro" id="IPR023404">
    <property type="entry name" value="rSAM_horseshoe"/>
</dbReference>
<dbReference type="PROSITE" id="PS51332">
    <property type="entry name" value="B12_BINDING"/>
    <property type="match status" value="1"/>
</dbReference>
<dbReference type="Gene3D" id="3.40.50.280">
    <property type="entry name" value="Cobalamin-binding domain"/>
    <property type="match status" value="1"/>
</dbReference>
<dbReference type="PANTHER" id="PTHR43409">
    <property type="entry name" value="ANAEROBIC MAGNESIUM-PROTOPORPHYRIN IX MONOMETHYL ESTER CYCLASE-RELATED"/>
    <property type="match status" value="1"/>
</dbReference>
<dbReference type="Proteomes" id="UP000594688">
    <property type="component" value="Chromosome"/>
</dbReference>
<comment type="cofactor">
    <cofactor evidence="1">
        <name>[4Fe-4S] cluster</name>
        <dbReference type="ChEBI" id="CHEBI:49883"/>
    </cofactor>
</comment>
<evidence type="ECO:0000259" key="6">
    <source>
        <dbReference type="PROSITE" id="PS51332"/>
    </source>
</evidence>
<dbReference type="InterPro" id="IPR051198">
    <property type="entry name" value="BchE-like"/>
</dbReference>
<evidence type="ECO:0000256" key="2">
    <source>
        <dbReference type="ARBA" id="ARBA00022691"/>
    </source>
</evidence>